<feature type="compositionally biased region" description="Low complexity" evidence="20">
    <location>
        <begin position="1043"/>
        <end position="1065"/>
    </location>
</feature>
<keyword evidence="9" id="KW-0862">Zinc</keyword>
<sequence>MEMGQALPCMTHRLTPLSLCRALNPAQVPVADLDGHEGGPENGPVEEEGWFGNASDTRSESSYGDTQDELLCARGSSPEDGPGASAGSTDHDTCGADSSLGSSTPVHRASLELLGLDGGAFSAQDTLSSVVSSLYGEAASRALGKPLSSNLRRLLEAGSLKLDSGDLLGRSSRGESPPIGLAPPLTLSPSSHHAQQLSALARKLANNNSGSASPASLAPSLTNIKQEPLDPFNSPSNGSGFVWAGVTDKWPPASCSTPCGSSLSPDSAIQKLKAAANAVLQDKNAVASSTSSSSSSTSSVVPALGTAGRTDDMVRFDAFNSPFSPQSASSTLAALSKKVSERNQASTTSAASDHQSPANSFLSLVSMTSSAALLKEVAARAAGNLLAEKKEGSPLSTSTVLQEDVKPLLEKNPKTPTPTSTPTQGLELLLPSTPKGRAKPNSQAGSPEDGGKPFQCPVCGLVIKRKSYWKRHMVIHTGLKSHQCPLCPFRCARKDNLKSHMKVHQHQDRGETFQCELCPFTSSRHFSLKLHMRCHQHFPRTDVKVKEELTTDTEGEGSQMGDSTPGELRGSEASPLRSDAHTHTSPTLEASSNHVHIKEEPQERDLSVLSPFSLCRERPSSSANSLDLPGVAVGVRSSPTAPTTASIFSPDISTKTATDLLIKLSAANQRESLKSPFHLKEEPKVEEALSPRPASQSQDGPLGATATPERPATLKPREDSPMSKNNLLNHDISVKVASELLIKLSENNKDTQYQKVTVKAEPMEVDPPPAELSPPASHLLAYSTLGASEKTEPLSNLPKTLARPQKDLFSQDISVKMASELLFKLSEKVSKANNHKDGNMVGKNSPFLDECFRQSPFNSRSKSSSPAEASSSNRPDLHDSEKDNGEPGNGIAQWRMNEQLFPCPICGKVFGRQQTLSRHLSLHTEERKYKCHLCPYAAKCRANLNQHLTIHSVKLVSTDAEQIVSAVTADSTERKNCPYYYSCHVCGFQTELNAQFVSHMSLHVDKEQWMFSLCCSACDYVCMDESDMKGHISTGHAVLNSRSPLSETKSTSSSLSALSDSLNSSEGGDHSSEELKSLLAPPSSAGSQSSSGSHSGSGTEDKSEKGFECVFCNFVCKTRSMYERHLQIHLITRMFECDVCHKFLKTPEQLLEHKKCHTVPSGGLKVCEALWGPEQMKVLCVLSFLCPWSLCGSCRCPFCIYSTNRPAAMECHLKTHCKMEYRCRICQGLWPDQAALEGHMRAHRLGNHYKCEQCGYLSKTANKLIEHVRVHTGERPFHCDRCSYSCKRKDNLNLHKKLKHAPRHPLGCHDCPFTTTHPFVYSRHVKKHQLRTAEEDEEEEREERAGSHFLLGAGSSGGSSSSSSPLMNLSASQALQSVALSLTLGKSLLPMDPPSANGSPSLCSLWSTTQTVSAPSSPSPPSTHSRVPHGLAHPRGPPDPPPRSPPPRPTNTPSWLTWDSPRGPRLCD</sequence>
<feature type="region of interest" description="Disordered" evidence="20">
    <location>
        <begin position="1043"/>
        <end position="1103"/>
    </location>
</feature>
<feature type="region of interest" description="Disordered" evidence="20">
    <location>
        <begin position="31"/>
        <end position="102"/>
    </location>
</feature>
<evidence type="ECO:0000256" key="7">
    <source>
        <dbReference type="ARBA" id="ARBA00022737"/>
    </source>
</evidence>
<feature type="compositionally biased region" description="Basic and acidic residues" evidence="20">
    <location>
        <begin position="875"/>
        <end position="885"/>
    </location>
</feature>
<evidence type="ECO:0000256" key="4">
    <source>
        <dbReference type="ARBA" id="ARBA00022454"/>
    </source>
</evidence>
<feature type="compositionally biased region" description="Low complexity" evidence="20">
    <location>
        <begin position="1407"/>
        <end position="1416"/>
    </location>
</feature>
<name>A0AAW0PPT3_9GOBI</name>
<evidence type="ECO:0000256" key="13">
    <source>
        <dbReference type="ARBA" id="ARBA00023125"/>
    </source>
</evidence>
<feature type="domain" description="C2H2-type" evidence="21">
    <location>
        <begin position="482"/>
        <end position="509"/>
    </location>
</feature>
<evidence type="ECO:0000256" key="18">
    <source>
        <dbReference type="ARBA" id="ARBA00068911"/>
    </source>
</evidence>
<feature type="domain" description="C2H2-type" evidence="21">
    <location>
        <begin position="454"/>
        <end position="481"/>
    </location>
</feature>
<evidence type="ECO:0000256" key="12">
    <source>
        <dbReference type="ARBA" id="ARBA00023015"/>
    </source>
</evidence>
<feature type="region of interest" description="Disordered" evidence="20">
    <location>
        <begin position="164"/>
        <end position="192"/>
    </location>
</feature>
<dbReference type="GO" id="GO:0003677">
    <property type="term" value="F:DNA binding"/>
    <property type="evidence" value="ECO:0007669"/>
    <property type="project" value="UniProtKB-KW"/>
</dbReference>
<evidence type="ECO:0000256" key="17">
    <source>
        <dbReference type="ARBA" id="ARBA00064393"/>
    </source>
</evidence>
<evidence type="ECO:0000256" key="3">
    <source>
        <dbReference type="ARBA" id="ARBA00006991"/>
    </source>
</evidence>
<feature type="compositionally biased region" description="Polar residues" evidence="20">
    <location>
        <begin position="54"/>
        <end position="65"/>
    </location>
</feature>
<dbReference type="SMART" id="SM00355">
    <property type="entry name" value="ZnF_C2H2"/>
    <property type="match status" value="14"/>
</dbReference>
<evidence type="ECO:0000256" key="6">
    <source>
        <dbReference type="ARBA" id="ARBA00022723"/>
    </source>
</evidence>
<evidence type="ECO:0000256" key="14">
    <source>
        <dbReference type="ARBA" id="ARBA00023163"/>
    </source>
</evidence>
<dbReference type="FunFam" id="3.30.160.60:FF:000435">
    <property type="entry name" value="Zinc finger protein 827"/>
    <property type="match status" value="1"/>
</dbReference>
<dbReference type="PROSITE" id="PS50157">
    <property type="entry name" value="ZINC_FINGER_C2H2_2"/>
    <property type="match status" value="7"/>
</dbReference>
<evidence type="ECO:0000256" key="16">
    <source>
        <dbReference type="ARBA" id="ARBA00053097"/>
    </source>
</evidence>
<dbReference type="EMBL" id="JBBPFD010000004">
    <property type="protein sequence ID" value="KAK7930569.1"/>
    <property type="molecule type" value="Genomic_DNA"/>
</dbReference>
<feature type="region of interest" description="Disordered" evidence="20">
    <location>
        <begin position="1393"/>
        <end position="1468"/>
    </location>
</feature>
<dbReference type="FunFam" id="3.30.160.60:FF:000415">
    <property type="entry name" value="Zinc finger protein 827"/>
    <property type="match status" value="1"/>
</dbReference>
<dbReference type="GO" id="GO:0000781">
    <property type="term" value="C:chromosome, telomeric region"/>
    <property type="evidence" value="ECO:0007669"/>
    <property type="project" value="UniProtKB-SubCell"/>
</dbReference>
<evidence type="ECO:0000256" key="2">
    <source>
        <dbReference type="ARBA" id="ARBA00004574"/>
    </source>
</evidence>
<evidence type="ECO:0000256" key="15">
    <source>
        <dbReference type="ARBA" id="ARBA00023242"/>
    </source>
</evidence>
<keyword evidence="14" id="KW-0804">Transcription</keyword>
<feature type="region of interest" description="Disordered" evidence="20">
    <location>
        <begin position="545"/>
        <end position="604"/>
    </location>
</feature>
<feature type="region of interest" description="Disordered" evidence="20">
    <location>
        <begin position="391"/>
        <end position="451"/>
    </location>
</feature>
<dbReference type="PANTHER" id="PTHR24403">
    <property type="entry name" value="ZINC FINGER PROTEIN"/>
    <property type="match status" value="1"/>
</dbReference>
<dbReference type="Proteomes" id="UP001460270">
    <property type="component" value="Unassembled WGS sequence"/>
</dbReference>
<dbReference type="FunFam" id="3.30.160.60:FF:001564">
    <property type="entry name" value="zinc finger protein 827 isoform X1"/>
    <property type="match status" value="1"/>
</dbReference>
<feature type="domain" description="C2H2-type" evidence="21">
    <location>
        <begin position="929"/>
        <end position="952"/>
    </location>
</feature>
<comment type="subcellular location">
    <subcellularLocation>
        <location evidence="2">Chromosome</location>
        <location evidence="2">Telomere</location>
    </subcellularLocation>
    <subcellularLocation>
        <location evidence="1">Nucleus</location>
    </subcellularLocation>
</comment>
<dbReference type="PANTHER" id="PTHR24403:SF62">
    <property type="entry name" value="ZINC FINGER PROTEIN 827"/>
    <property type="match status" value="1"/>
</dbReference>
<feature type="compositionally biased region" description="Low complexity" evidence="20">
    <location>
        <begin position="1347"/>
        <end position="1367"/>
    </location>
</feature>
<feature type="compositionally biased region" description="Polar residues" evidence="20">
    <location>
        <begin position="342"/>
        <end position="357"/>
    </location>
</feature>
<feature type="domain" description="C2H2-type" evidence="21">
    <location>
        <begin position="1277"/>
        <end position="1305"/>
    </location>
</feature>
<evidence type="ECO:0000313" key="22">
    <source>
        <dbReference type="EMBL" id="KAK7930569.1"/>
    </source>
</evidence>
<feature type="domain" description="C2H2-type" evidence="21">
    <location>
        <begin position="901"/>
        <end position="928"/>
    </location>
</feature>
<keyword evidence="4" id="KW-0158">Chromosome</keyword>
<keyword evidence="15" id="KW-0539">Nucleus</keyword>
<keyword evidence="5" id="KW-1017">Isopeptide bond</keyword>
<protein>
    <recommendedName>
        <fullName evidence="18">Zinc finger protein 827</fullName>
    </recommendedName>
</protein>
<evidence type="ECO:0000256" key="9">
    <source>
        <dbReference type="ARBA" id="ARBA00022833"/>
    </source>
</evidence>
<keyword evidence="12" id="KW-0805">Transcription regulation</keyword>
<dbReference type="FunFam" id="3.30.160.60:FF:000272">
    <property type="entry name" value="Zinc finger protein 827"/>
    <property type="match status" value="1"/>
</dbReference>
<organism evidence="22 23">
    <name type="scientific">Mugilogobius chulae</name>
    <name type="common">yellowstripe goby</name>
    <dbReference type="NCBI Taxonomy" id="88201"/>
    <lineage>
        <taxon>Eukaryota</taxon>
        <taxon>Metazoa</taxon>
        <taxon>Chordata</taxon>
        <taxon>Craniata</taxon>
        <taxon>Vertebrata</taxon>
        <taxon>Euteleostomi</taxon>
        <taxon>Actinopterygii</taxon>
        <taxon>Neopterygii</taxon>
        <taxon>Teleostei</taxon>
        <taxon>Neoteleostei</taxon>
        <taxon>Acanthomorphata</taxon>
        <taxon>Gobiaria</taxon>
        <taxon>Gobiiformes</taxon>
        <taxon>Gobioidei</taxon>
        <taxon>Gobiidae</taxon>
        <taxon>Gobionellinae</taxon>
        <taxon>Mugilogobius</taxon>
    </lineage>
</organism>
<feature type="region of interest" description="Disordered" evidence="20">
    <location>
        <begin position="855"/>
        <end position="891"/>
    </location>
</feature>
<feature type="domain" description="C2H2-type" evidence="21">
    <location>
        <begin position="1135"/>
        <end position="1158"/>
    </location>
</feature>
<keyword evidence="7" id="KW-0677">Repeat</keyword>
<feature type="compositionally biased region" description="Low complexity" evidence="20">
    <location>
        <begin position="1077"/>
        <end position="1098"/>
    </location>
</feature>
<feature type="region of interest" description="Disordered" evidence="20">
    <location>
        <begin position="334"/>
        <end position="357"/>
    </location>
</feature>
<accession>A0AAW0PPT3</accession>
<feature type="compositionally biased region" description="Pro residues" evidence="20">
    <location>
        <begin position="1435"/>
        <end position="1450"/>
    </location>
</feature>
<feature type="domain" description="C2H2-type" evidence="21">
    <location>
        <begin position="1249"/>
        <end position="1276"/>
    </location>
</feature>
<dbReference type="InterPro" id="IPR013087">
    <property type="entry name" value="Znf_C2H2_type"/>
</dbReference>
<feature type="compositionally biased region" description="Basic and acidic residues" evidence="20">
    <location>
        <begin position="678"/>
        <end position="689"/>
    </location>
</feature>
<dbReference type="GO" id="GO:0008270">
    <property type="term" value="F:zinc ion binding"/>
    <property type="evidence" value="ECO:0007669"/>
    <property type="project" value="UniProtKB-KW"/>
</dbReference>
<gene>
    <name evidence="22" type="ORF">WMY93_006964</name>
</gene>
<evidence type="ECO:0000256" key="19">
    <source>
        <dbReference type="PROSITE-ProRule" id="PRU00042"/>
    </source>
</evidence>
<feature type="compositionally biased region" description="Low complexity" evidence="20">
    <location>
        <begin position="855"/>
        <end position="874"/>
    </location>
</feature>
<feature type="compositionally biased region" description="Basic and acidic residues" evidence="20">
    <location>
        <begin position="403"/>
        <end position="413"/>
    </location>
</feature>
<comment type="similarity">
    <text evidence="3">Belongs to the krueppel C2H2-type zinc-finger protein family.</text>
</comment>
<feature type="region of interest" description="Disordered" evidence="20">
    <location>
        <begin position="673"/>
        <end position="727"/>
    </location>
</feature>
<reference evidence="23" key="1">
    <citation type="submission" date="2024-04" db="EMBL/GenBank/DDBJ databases">
        <title>Salinicola lusitanus LLJ914,a marine bacterium isolated from the Okinawa Trough.</title>
        <authorList>
            <person name="Li J."/>
        </authorList>
    </citation>
    <scope>NUCLEOTIDE SEQUENCE [LARGE SCALE GENOMIC DNA]</scope>
</reference>
<feature type="compositionally biased region" description="Polar residues" evidence="20">
    <location>
        <begin position="583"/>
        <end position="594"/>
    </location>
</feature>
<dbReference type="PROSITE" id="PS00028">
    <property type="entry name" value="ZINC_FINGER_C2H2_1"/>
    <property type="match status" value="7"/>
</dbReference>
<evidence type="ECO:0000313" key="23">
    <source>
        <dbReference type="Proteomes" id="UP001460270"/>
    </source>
</evidence>
<evidence type="ECO:0000256" key="8">
    <source>
        <dbReference type="ARBA" id="ARBA00022771"/>
    </source>
</evidence>
<keyword evidence="23" id="KW-1185">Reference proteome</keyword>
<feature type="compositionally biased region" description="Polar residues" evidence="20">
    <location>
        <begin position="1396"/>
        <end position="1406"/>
    </location>
</feature>
<evidence type="ECO:0000256" key="11">
    <source>
        <dbReference type="ARBA" id="ARBA00022895"/>
    </source>
</evidence>
<dbReference type="FunFam" id="3.30.160.60:FF:002599">
    <property type="entry name" value="Zinc finger protein 827"/>
    <property type="match status" value="1"/>
</dbReference>
<evidence type="ECO:0000259" key="21">
    <source>
        <dbReference type="PROSITE" id="PS50157"/>
    </source>
</evidence>
<keyword evidence="6" id="KW-0479">Metal-binding</keyword>
<keyword evidence="13" id="KW-0238">DNA-binding</keyword>
<evidence type="ECO:0000256" key="20">
    <source>
        <dbReference type="SAM" id="MobiDB-lite"/>
    </source>
</evidence>
<dbReference type="Pfam" id="PF00096">
    <property type="entry name" value="zf-C2H2"/>
    <property type="match status" value="3"/>
</dbReference>
<dbReference type="GO" id="GO:0005634">
    <property type="term" value="C:nucleus"/>
    <property type="evidence" value="ECO:0007669"/>
    <property type="project" value="UniProtKB-SubCell"/>
</dbReference>
<comment type="subunit">
    <text evidence="17">Part of a transcription inhibitory ribonucleoprotein complex composed at least of the circular RNA circZNF827, HNRNPK and HNRNPL. Interacts with the nucleosome remodeling and histone deacetylase/NuRD complex. Interacts with RBBP4; the interaction is direct and recruits RBBP4, a component of the NuRD complex, to telomeres.</text>
</comment>
<dbReference type="SUPFAM" id="SSF57667">
    <property type="entry name" value="beta-beta-alpha zinc fingers"/>
    <property type="match status" value="4"/>
</dbReference>
<keyword evidence="8 19" id="KW-0863">Zinc-finger</keyword>
<dbReference type="InterPro" id="IPR050688">
    <property type="entry name" value="Zinc_finger/UBP_domain"/>
</dbReference>
<comment type="caution">
    <text evidence="22">The sequence shown here is derived from an EMBL/GenBank/DDBJ whole genome shotgun (WGS) entry which is preliminary data.</text>
</comment>
<dbReference type="GO" id="GO:0045944">
    <property type="term" value="P:positive regulation of transcription by RNA polymerase II"/>
    <property type="evidence" value="ECO:0007669"/>
    <property type="project" value="TreeGrafter"/>
</dbReference>
<feature type="compositionally biased region" description="Basic and acidic residues" evidence="20">
    <location>
        <begin position="1067"/>
        <end position="1076"/>
    </location>
</feature>
<proteinExistence type="inferred from homology"/>
<evidence type="ECO:0000256" key="5">
    <source>
        <dbReference type="ARBA" id="ARBA00022499"/>
    </source>
</evidence>
<dbReference type="InterPro" id="IPR036236">
    <property type="entry name" value="Znf_C2H2_sf"/>
</dbReference>
<comment type="function">
    <text evidence="16">As part of a ribonucleoprotein complex composed at least of HNRNPK, HNRNPL and the circular RNA circZNF827 that nucleates the complex on chromatin, may negatively regulate the transcription of genes involved in neuronal differentiation. Could also recruit the nucleosome remodeling and histone deacetylase/NuRD complex to telomeric regions of chromosomes to regulate chromatin remodeling as part of telomere maintenance.</text>
</comment>
<evidence type="ECO:0000256" key="10">
    <source>
        <dbReference type="ARBA" id="ARBA00022843"/>
    </source>
</evidence>
<keyword evidence="11" id="KW-0779">Telomere</keyword>
<dbReference type="Gene3D" id="3.30.160.60">
    <property type="entry name" value="Classic Zinc Finger"/>
    <property type="match status" value="7"/>
</dbReference>
<feature type="region of interest" description="Disordered" evidence="20">
    <location>
        <begin position="1330"/>
        <end position="1367"/>
    </location>
</feature>
<keyword evidence="10" id="KW-0832">Ubl conjugation</keyword>
<evidence type="ECO:0000256" key="1">
    <source>
        <dbReference type="ARBA" id="ARBA00004123"/>
    </source>
</evidence>